<feature type="signal peptide" evidence="1">
    <location>
        <begin position="1"/>
        <end position="18"/>
    </location>
</feature>
<evidence type="ECO:0000313" key="2">
    <source>
        <dbReference type="Proteomes" id="UP000492821"/>
    </source>
</evidence>
<sequence length="84" mass="9847">MFLVRCLILTITLHVALGYEIYELPFESISKMAQNKREMNQPFEIMHRKLRDPGWRHIGLGKRSSQPVLSMSPERTWSMMGLGR</sequence>
<accession>A0A7E4ULW0</accession>
<keyword evidence="2" id="KW-1185">Reference proteome</keyword>
<reference evidence="2" key="1">
    <citation type="journal article" date="2013" name="Genetics">
        <title>The draft genome and transcriptome of Panagrellus redivivus are shaped by the harsh demands of a free-living lifestyle.</title>
        <authorList>
            <person name="Srinivasan J."/>
            <person name="Dillman A.R."/>
            <person name="Macchietto M.G."/>
            <person name="Heikkinen L."/>
            <person name="Lakso M."/>
            <person name="Fracchia K.M."/>
            <person name="Antoshechkin I."/>
            <person name="Mortazavi A."/>
            <person name="Wong G."/>
            <person name="Sternberg P.W."/>
        </authorList>
    </citation>
    <scope>NUCLEOTIDE SEQUENCE [LARGE SCALE GENOMIC DNA]</scope>
    <source>
        <strain evidence="2">MT8872</strain>
    </source>
</reference>
<dbReference type="WBParaSite" id="Pan_g10332.t1">
    <property type="protein sequence ID" value="Pan_g10332.t1"/>
    <property type="gene ID" value="Pan_g10332"/>
</dbReference>
<proteinExistence type="predicted"/>
<feature type="chain" id="PRO_5028831915" evidence="1">
    <location>
        <begin position="19"/>
        <end position="84"/>
    </location>
</feature>
<evidence type="ECO:0000313" key="3">
    <source>
        <dbReference type="WBParaSite" id="Pan_g10332.t1"/>
    </source>
</evidence>
<name>A0A7E4ULW0_PANRE</name>
<protein>
    <submittedName>
        <fullName evidence="3">Uncharacterized protein</fullName>
    </submittedName>
</protein>
<organism evidence="2 3">
    <name type="scientific">Panagrellus redivivus</name>
    <name type="common">Microworm</name>
    <dbReference type="NCBI Taxonomy" id="6233"/>
    <lineage>
        <taxon>Eukaryota</taxon>
        <taxon>Metazoa</taxon>
        <taxon>Ecdysozoa</taxon>
        <taxon>Nematoda</taxon>
        <taxon>Chromadorea</taxon>
        <taxon>Rhabditida</taxon>
        <taxon>Tylenchina</taxon>
        <taxon>Panagrolaimomorpha</taxon>
        <taxon>Panagrolaimoidea</taxon>
        <taxon>Panagrolaimidae</taxon>
        <taxon>Panagrellus</taxon>
    </lineage>
</organism>
<reference evidence="3" key="2">
    <citation type="submission" date="2020-10" db="UniProtKB">
        <authorList>
            <consortium name="WormBaseParasite"/>
        </authorList>
    </citation>
    <scope>IDENTIFICATION</scope>
</reference>
<dbReference type="AlphaFoldDB" id="A0A7E4ULW0"/>
<dbReference type="Proteomes" id="UP000492821">
    <property type="component" value="Unassembled WGS sequence"/>
</dbReference>
<evidence type="ECO:0000256" key="1">
    <source>
        <dbReference type="SAM" id="SignalP"/>
    </source>
</evidence>
<keyword evidence="1" id="KW-0732">Signal</keyword>